<protein>
    <recommendedName>
        <fullName evidence="3">DUF1127 domain-containing protein</fullName>
    </recommendedName>
</protein>
<dbReference type="KEGG" id="tom:BWR18_04895"/>
<organism evidence="1 2">
    <name type="scientific">Tateyamaria omphalii</name>
    <dbReference type="NCBI Taxonomy" id="299262"/>
    <lineage>
        <taxon>Bacteria</taxon>
        <taxon>Pseudomonadati</taxon>
        <taxon>Pseudomonadota</taxon>
        <taxon>Alphaproteobacteria</taxon>
        <taxon>Rhodobacterales</taxon>
        <taxon>Roseobacteraceae</taxon>
        <taxon>Tateyamaria</taxon>
    </lineage>
</organism>
<keyword evidence="2" id="KW-1185">Reference proteome</keyword>
<dbReference type="RefSeq" id="WP_076626964.1">
    <property type="nucleotide sequence ID" value="NZ_CP019312.1"/>
</dbReference>
<name>A0A1P8MT07_9RHOB</name>
<dbReference type="Proteomes" id="UP000186336">
    <property type="component" value="Chromosome"/>
</dbReference>
<dbReference type="EMBL" id="CP019312">
    <property type="protein sequence ID" value="APX11099.1"/>
    <property type="molecule type" value="Genomic_DNA"/>
</dbReference>
<dbReference type="OrthoDB" id="7867799at2"/>
<gene>
    <name evidence="1" type="ORF">BWR18_04895</name>
</gene>
<evidence type="ECO:0008006" key="3">
    <source>
        <dbReference type="Google" id="ProtNLM"/>
    </source>
</evidence>
<sequence>MAYVSHPNSSLLSNILDRVTAFFAALGHSAAMSAAAESRFRRIEALRAKSDEELAAMNLRREDIAAYVFRDMMHL</sequence>
<dbReference type="AlphaFoldDB" id="A0A1P8MT07"/>
<proteinExistence type="predicted"/>
<reference evidence="1 2" key="1">
    <citation type="submission" date="2017-01" db="EMBL/GenBank/DDBJ databases">
        <title>Complete genome of Tateyamaria omphalii DOK1-4 isolated from seawater in Dokdo.</title>
        <authorList>
            <person name="Kim J.H."/>
            <person name="Chi W.-J."/>
        </authorList>
    </citation>
    <scope>NUCLEOTIDE SEQUENCE [LARGE SCALE GENOMIC DNA]</scope>
    <source>
        <strain evidence="1 2">DOK1-4</strain>
    </source>
</reference>
<evidence type="ECO:0000313" key="2">
    <source>
        <dbReference type="Proteomes" id="UP000186336"/>
    </source>
</evidence>
<dbReference type="STRING" id="299262.BWR18_04895"/>
<evidence type="ECO:0000313" key="1">
    <source>
        <dbReference type="EMBL" id="APX11099.1"/>
    </source>
</evidence>
<accession>A0A1P8MT07</accession>